<comment type="caution">
    <text evidence="1">The sequence shown here is derived from an EMBL/GenBank/DDBJ whole genome shotgun (WGS) entry which is preliminary data.</text>
</comment>
<sequence length="64" mass="7548">MRSSPKENQSLEVKVKGISEMEFSLSIFDYTFTNYYYWMLKRGDSGIFSPIIGDDKLINHLHIR</sequence>
<name>A0A552KRI7_9CHRO</name>
<reference evidence="1 2" key="1">
    <citation type="submission" date="2019-01" db="EMBL/GenBank/DDBJ databases">
        <title>Coherence of Microcystis species and biogeography revealed through population genomics.</title>
        <authorList>
            <person name="Perez-Carrascal O.M."/>
            <person name="Terrat Y."/>
            <person name="Giani A."/>
            <person name="Fortin N."/>
            <person name="Tromas N."/>
            <person name="Shapiro B.J."/>
        </authorList>
    </citation>
    <scope>NUCLEOTIDE SEQUENCE [LARGE SCALE GENOMIC DNA]</scope>
    <source>
        <strain evidence="1">Mf_QC_C_20070823_S10D</strain>
    </source>
</reference>
<accession>A0A552KRI7</accession>
<dbReference type="EMBL" id="SFAM01000120">
    <property type="protein sequence ID" value="TRV10599.1"/>
    <property type="molecule type" value="Genomic_DNA"/>
</dbReference>
<evidence type="ECO:0000313" key="1">
    <source>
        <dbReference type="EMBL" id="TRV10599.1"/>
    </source>
</evidence>
<evidence type="ECO:0000313" key="2">
    <source>
        <dbReference type="Proteomes" id="UP000315868"/>
    </source>
</evidence>
<organism evidence="1 2">
    <name type="scientific">Microcystis flos-aquae Mf_QC_C_20070823_S10D</name>
    <dbReference type="NCBI Taxonomy" id="2486236"/>
    <lineage>
        <taxon>Bacteria</taxon>
        <taxon>Bacillati</taxon>
        <taxon>Cyanobacteriota</taxon>
        <taxon>Cyanophyceae</taxon>
        <taxon>Oscillatoriophycideae</taxon>
        <taxon>Chroococcales</taxon>
        <taxon>Microcystaceae</taxon>
        <taxon>Microcystis</taxon>
    </lineage>
</organism>
<protein>
    <submittedName>
        <fullName evidence="1">Uncharacterized protein</fullName>
    </submittedName>
</protein>
<dbReference type="AlphaFoldDB" id="A0A552KRI7"/>
<dbReference type="Proteomes" id="UP000315868">
    <property type="component" value="Unassembled WGS sequence"/>
</dbReference>
<proteinExistence type="predicted"/>
<gene>
    <name evidence="1" type="ORF">EWV45_13450</name>
</gene>